<dbReference type="Proteomes" id="UP000007842">
    <property type="component" value="Chromosome"/>
</dbReference>
<gene>
    <name evidence="2" type="ordered locus">SCATT_53880</name>
</gene>
<feature type="region of interest" description="Disordered" evidence="1">
    <location>
        <begin position="1"/>
        <end position="37"/>
    </location>
</feature>
<dbReference type="AlphaFoldDB" id="F8JPJ0"/>
<dbReference type="KEGG" id="sct:SCAT_5389"/>
<sequence>MRAVKRPGRNDRTQSDRTRATHDEDTDPGEPLEERRIVAEADEGEADAFEDEGYEIFRVFCPDCSRPIALFTEEERLPEHALCSSPWDPFGLTVCAGSGRPVAQARPAHDARAADEQDLAALLTLPAGLDWRTQPFSHVGGVGSQPMRAGGGRVS</sequence>
<accession>G8WVK3</accession>
<feature type="compositionally biased region" description="Basic and acidic residues" evidence="1">
    <location>
        <begin position="8"/>
        <end position="23"/>
    </location>
</feature>
<dbReference type="HOGENOM" id="CLU_133302_0_0_11"/>
<dbReference type="eggNOG" id="ENOG5033XHZ">
    <property type="taxonomic scope" value="Bacteria"/>
</dbReference>
<organism evidence="2 3">
    <name type="scientific">Streptantibioticus cattleyicolor (strain ATCC 35852 / DSM 46488 / JCM 4925 / NBRC 14057 / NRRL 8057)</name>
    <name type="common">Streptomyces cattleya</name>
    <dbReference type="NCBI Taxonomy" id="1003195"/>
    <lineage>
        <taxon>Bacteria</taxon>
        <taxon>Bacillati</taxon>
        <taxon>Actinomycetota</taxon>
        <taxon>Actinomycetes</taxon>
        <taxon>Kitasatosporales</taxon>
        <taxon>Streptomycetaceae</taxon>
        <taxon>Streptantibioticus</taxon>
    </lineage>
</organism>
<name>F8JPJ0_STREN</name>
<dbReference type="OrthoDB" id="4330280at2"/>
<proteinExistence type="predicted"/>
<reference evidence="3" key="1">
    <citation type="submission" date="2011-12" db="EMBL/GenBank/DDBJ databases">
        <title>Complete genome sequence of Streptomyces cattleya strain DSM 46488.</title>
        <authorList>
            <person name="Ou H.-Y."/>
            <person name="Li P."/>
            <person name="Zhao C."/>
            <person name="O'Hagan D."/>
            <person name="Deng Z."/>
        </authorList>
    </citation>
    <scope>NUCLEOTIDE SEQUENCE [LARGE SCALE GENOMIC DNA]</scope>
    <source>
        <strain evidence="3">ATCC 35852 / DSM 46488 / JCM 4925 / NBRC 14057 / NRRL 8057</strain>
    </source>
</reference>
<evidence type="ECO:0000256" key="1">
    <source>
        <dbReference type="SAM" id="MobiDB-lite"/>
    </source>
</evidence>
<accession>F8JPJ0</accession>
<keyword evidence="3" id="KW-1185">Reference proteome</keyword>
<dbReference type="RefSeq" id="WP_014146091.1">
    <property type="nucleotide sequence ID" value="NC_016111.1"/>
</dbReference>
<dbReference type="PATRIC" id="fig|1003195.11.peg.6813"/>
<dbReference type="EMBL" id="CP003219">
    <property type="protein sequence ID" value="AEW97759.1"/>
    <property type="molecule type" value="Genomic_DNA"/>
</dbReference>
<evidence type="ECO:0000313" key="2">
    <source>
        <dbReference type="EMBL" id="AEW97759.1"/>
    </source>
</evidence>
<protein>
    <submittedName>
        <fullName evidence="2">Uncharacterized protein</fullName>
    </submittedName>
</protein>
<dbReference type="STRING" id="1003195.SCATT_53880"/>
<evidence type="ECO:0000313" key="3">
    <source>
        <dbReference type="Proteomes" id="UP000007842"/>
    </source>
</evidence>
<feature type="region of interest" description="Disordered" evidence="1">
    <location>
        <begin position="136"/>
        <end position="155"/>
    </location>
</feature>
<dbReference type="KEGG" id="scy:SCATT_53880"/>